<dbReference type="Proteomes" id="UP000750522">
    <property type="component" value="Unassembled WGS sequence"/>
</dbReference>
<evidence type="ECO:0000256" key="6">
    <source>
        <dbReference type="PROSITE-ProRule" id="PRU00339"/>
    </source>
</evidence>
<dbReference type="GO" id="GO:0005737">
    <property type="term" value="C:cytoplasm"/>
    <property type="evidence" value="ECO:0007669"/>
    <property type="project" value="UniProtKB-SubCell"/>
</dbReference>
<dbReference type="FunFam" id="1.10.260.100:FF:000002">
    <property type="entry name" value="Stress-induced-phosphoprotein 1 (Hsp70/Hsp90-organizing)"/>
    <property type="match status" value="1"/>
</dbReference>
<feature type="region of interest" description="Disordered" evidence="7">
    <location>
        <begin position="203"/>
        <end position="242"/>
    </location>
</feature>
<dbReference type="STRING" id="1173061.A0A0J9XB00"/>
<keyword evidence="4 6" id="KW-0802">TPR repeat</keyword>
<evidence type="ECO:0000256" key="3">
    <source>
        <dbReference type="ARBA" id="ARBA00022737"/>
    </source>
</evidence>
<feature type="domain" description="STI1" evidence="8">
    <location>
        <begin position="520"/>
        <end position="559"/>
    </location>
</feature>
<dbReference type="InterPro" id="IPR019734">
    <property type="entry name" value="TPR_rpt"/>
</dbReference>
<feature type="domain" description="STI1" evidence="8">
    <location>
        <begin position="141"/>
        <end position="180"/>
    </location>
</feature>
<evidence type="ECO:0000313" key="10">
    <source>
        <dbReference type="EMBL" id="KAF5099948.1"/>
    </source>
</evidence>
<dbReference type="FunFam" id="1.25.40.10:FF:000010">
    <property type="entry name" value="Stress-induced phosphoprotein 1"/>
    <property type="match status" value="1"/>
</dbReference>
<dbReference type="GO" id="GO:0042030">
    <property type="term" value="F:ATPase inhibitor activity"/>
    <property type="evidence" value="ECO:0007669"/>
    <property type="project" value="UniProtKB-ARBA"/>
</dbReference>
<dbReference type="SMART" id="SM00727">
    <property type="entry name" value="STI1"/>
    <property type="match status" value="2"/>
</dbReference>
<dbReference type="Pfam" id="PF17830">
    <property type="entry name" value="STI1-HOP_DP"/>
    <property type="match status" value="2"/>
</dbReference>
<dbReference type="InterPro" id="IPR013105">
    <property type="entry name" value="TPR_2"/>
</dbReference>
<dbReference type="Gene3D" id="1.25.40.10">
    <property type="entry name" value="Tetratricopeptide repeat domain"/>
    <property type="match status" value="3"/>
</dbReference>
<dbReference type="Pfam" id="PF07719">
    <property type="entry name" value="TPR_2"/>
    <property type="match status" value="1"/>
</dbReference>
<feature type="repeat" description="TPR" evidence="6">
    <location>
        <begin position="383"/>
        <end position="416"/>
    </location>
</feature>
<dbReference type="OrthoDB" id="2423701at2759"/>
<dbReference type="Gene3D" id="1.10.260.100">
    <property type="match status" value="2"/>
</dbReference>
<dbReference type="AlphaFoldDB" id="A0A0J9XB00"/>
<keyword evidence="3" id="KW-0677">Repeat</keyword>
<dbReference type="FunFam" id="1.10.260.100:FF:000004">
    <property type="entry name" value="Putative stress-induced-phosphoprotein 1"/>
    <property type="match status" value="1"/>
</dbReference>
<organism evidence="9 11">
    <name type="scientific">Geotrichum candidum</name>
    <name type="common">Oospora lactis</name>
    <name type="synonym">Dipodascus geotrichum</name>
    <dbReference type="NCBI Taxonomy" id="1173061"/>
    <lineage>
        <taxon>Eukaryota</taxon>
        <taxon>Fungi</taxon>
        <taxon>Dikarya</taxon>
        <taxon>Ascomycota</taxon>
        <taxon>Saccharomycotina</taxon>
        <taxon>Dipodascomycetes</taxon>
        <taxon>Dipodascales</taxon>
        <taxon>Dipodascaceae</taxon>
        <taxon>Geotrichum</taxon>
    </lineage>
</organism>
<accession>A0A0J9XB00</accession>
<feature type="repeat" description="TPR" evidence="6">
    <location>
        <begin position="73"/>
        <end position="106"/>
    </location>
</feature>
<dbReference type="InterPro" id="IPR011990">
    <property type="entry name" value="TPR-like_helical_dom_sf"/>
</dbReference>
<keyword evidence="2" id="KW-0963">Cytoplasm</keyword>
<dbReference type="EMBL" id="CCBN010000007">
    <property type="protein sequence ID" value="CDO54365.1"/>
    <property type="molecule type" value="Genomic_DNA"/>
</dbReference>
<evidence type="ECO:0000256" key="7">
    <source>
        <dbReference type="SAM" id="MobiDB-lite"/>
    </source>
</evidence>
<reference evidence="9 11" key="1">
    <citation type="submission" date="2014-03" db="EMBL/GenBank/DDBJ databases">
        <authorList>
            <person name="Casaregola S."/>
        </authorList>
    </citation>
    <scope>NUCLEOTIDE SEQUENCE [LARGE SCALE GENOMIC DNA]</scope>
    <source>
        <strain evidence="9 11">CLIB 918</strain>
    </source>
</reference>
<protein>
    <submittedName>
        <fullName evidence="9">Similar to Saccharomyces cerevisiae YOR027W STI1 Hsp90 cochaperone</fullName>
    </submittedName>
</protein>
<dbReference type="InterPro" id="IPR041243">
    <property type="entry name" value="STI1/HOP_DP"/>
</dbReference>
<evidence type="ECO:0000259" key="8">
    <source>
        <dbReference type="SMART" id="SM00727"/>
    </source>
</evidence>
<keyword evidence="11" id="KW-1185">Reference proteome</keyword>
<proteinExistence type="predicted"/>
<gene>
    <name evidence="9" type="ORF">BN980_GECA07s03574g</name>
    <name evidence="10" type="ORF">DV451_002771</name>
</gene>
<feature type="compositionally biased region" description="Acidic residues" evidence="7">
    <location>
        <begin position="229"/>
        <end position="239"/>
    </location>
</feature>
<dbReference type="InterPro" id="IPR006636">
    <property type="entry name" value="STI1_HS-bd"/>
</dbReference>
<feature type="repeat" description="TPR" evidence="6">
    <location>
        <begin position="323"/>
        <end position="356"/>
    </location>
</feature>
<dbReference type="Proteomes" id="UP000242525">
    <property type="component" value="Unassembled WGS sequence"/>
</dbReference>
<dbReference type="Pfam" id="PF13432">
    <property type="entry name" value="TPR_16"/>
    <property type="match status" value="1"/>
</dbReference>
<dbReference type="SUPFAM" id="SSF48452">
    <property type="entry name" value="TPR-like"/>
    <property type="match status" value="2"/>
</dbReference>
<dbReference type="PANTHER" id="PTHR22904:SF523">
    <property type="entry name" value="STRESS-INDUCED-PHOSPHOPROTEIN 1"/>
    <property type="match status" value="1"/>
</dbReference>
<dbReference type="Pfam" id="PF13424">
    <property type="entry name" value="TPR_12"/>
    <property type="match status" value="1"/>
</dbReference>
<dbReference type="PANTHER" id="PTHR22904">
    <property type="entry name" value="TPR REPEAT CONTAINING PROTEIN"/>
    <property type="match status" value="1"/>
</dbReference>
<sequence>MSQAETYKAEGNAAFSAKRFDAAVELFTKAIEASETPNHVLYSNRSASYASLRQFDKALEDANECVKINPSWAKGWNRKGAALFGQGDLVGAKDAYETAIEKEPSNAMAISGLKSVNEAIEREAAADGTTPDMGMGSMFTDPQVLAKLASNPKTSEFMKDPNFLTQLQEVGKNPMAAIQSASKDPRLMQAIAVALGIDTEMPDAPAAEESKEAPKEAPKPKETPKEPEPVVEEEVDPEEAEKKKNKVLALEAKAEGNTLYKQRKFDEAIALYNKAWELDSDITYLNNRAAAEFEKKDYDAAIATCKLAIEHGREVFADYKLLAKAFSRAGTASQKKGDLKGAIEYFNRALTEHRTPDTLAKLRAAEKELKTAEAEAYVNPALADEARDAGNAKFKEANWPEAVKLYTEAIKRAPKDPRGYANRAAAYLKLMSFPEVVKDCDAAIEQDPKFFKAYSRKATAQLAMREFQKCIATLEAARAIDPEGNHAGEIDDIYTRALQGRFQRQENETEQETLDRASKDPEIVEILQDPIMNTILQQAQGNPAALRDHMKNPEVRRKINLLAAAGIIRTR</sequence>
<evidence type="ECO:0000256" key="2">
    <source>
        <dbReference type="ARBA" id="ARBA00022490"/>
    </source>
</evidence>
<comment type="subcellular location">
    <subcellularLocation>
        <location evidence="1">Cytoplasm</location>
    </subcellularLocation>
</comment>
<name>A0A0J9XB00_GEOCN</name>
<evidence type="ECO:0000256" key="5">
    <source>
        <dbReference type="ARBA" id="ARBA00064323"/>
    </source>
</evidence>
<evidence type="ECO:0000313" key="9">
    <source>
        <dbReference type="EMBL" id="CDO54365.1"/>
    </source>
</evidence>
<dbReference type="GO" id="GO:0051879">
    <property type="term" value="F:Hsp90 protein binding"/>
    <property type="evidence" value="ECO:0007669"/>
    <property type="project" value="TreeGrafter"/>
</dbReference>
<dbReference type="Pfam" id="PF13181">
    <property type="entry name" value="TPR_8"/>
    <property type="match status" value="1"/>
</dbReference>
<comment type="caution">
    <text evidence="9">The sequence shown here is derived from an EMBL/GenBank/DDBJ whole genome shotgun (WGS) entry which is preliminary data.</text>
</comment>
<dbReference type="EMBL" id="QQZK01000053">
    <property type="protein sequence ID" value="KAF5099948.1"/>
    <property type="molecule type" value="Genomic_DNA"/>
</dbReference>
<comment type="subunit">
    <text evidence="5">Part of a larger complex that includes HSP70, HSP90, and immunophilins.</text>
</comment>
<reference evidence="10" key="3">
    <citation type="submission" date="2020-01" db="EMBL/GenBank/DDBJ databases">
        <authorList>
            <person name="Perkins V."/>
            <person name="Lessard M.-H."/>
            <person name="Dugat-Bony E."/>
            <person name="Frenette M."/>
            <person name="Labrie S."/>
        </authorList>
    </citation>
    <scope>NUCLEOTIDE SEQUENCE</scope>
    <source>
        <strain evidence="10">LMA-70</strain>
    </source>
</reference>
<evidence type="ECO:0000256" key="4">
    <source>
        <dbReference type="ARBA" id="ARBA00022803"/>
    </source>
</evidence>
<evidence type="ECO:0000256" key="1">
    <source>
        <dbReference type="ARBA" id="ARBA00004496"/>
    </source>
</evidence>
<feature type="compositionally biased region" description="Basic and acidic residues" evidence="7">
    <location>
        <begin position="208"/>
        <end position="228"/>
    </location>
</feature>
<feature type="repeat" description="TPR" evidence="6">
    <location>
        <begin position="4"/>
        <end position="37"/>
    </location>
</feature>
<reference evidence="10" key="2">
    <citation type="journal article" date="2020" name="Front. Microbiol.">
        <title>Phenotypic and Genetic Characterization of the Cheese Ripening Yeast Geotrichum candidum.</title>
        <authorList>
            <person name="Perkins V."/>
            <person name="Vignola S."/>
            <person name="Lessard M.H."/>
            <person name="Plante P.L."/>
            <person name="Corbeil J."/>
            <person name="Dugat-Bony E."/>
            <person name="Frenette M."/>
            <person name="Labrie S."/>
        </authorList>
    </citation>
    <scope>NUCLEOTIDE SEQUENCE</scope>
    <source>
        <strain evidence="10">LMA-70</strain>
    </source>
</reference>
<dbReference type="SMART" id="SM00028">
    <property type="entry name" value="TPR"/>
    <property type="match status" value="9"/>
</dbReference>
<dbReference type="FunFam" id="1.25.40.10:FF:000020">
    <property type="entry name" value="Stress-induced phosphoprotein 1"/>
    <property type="match status" value="1"/>
</dbReference>
<evidence type="ECO:0000313" key="11">
    <source>
        <dbReference type="Proteomes" id="UP000242525"/>
    </source>
</evidence>
<dbReference type="PROSITE" id="PS50005">
    <property type="entry name" value="TPR"/>
    <property type="match status" value="4"/>
</dbReference>